<accession>A0A1L7XCC2</accession>
<proteinExistence type="predicted"/>
<dbReference type="Proteomes" id="UP000184330">
    <property type="component" value="Unassembled WGS sequence"/>
</dbReference>
<reference evidence="2 3" key="1">
    <citation type="submission" date="2016-03" db="EMBL/GenBank/DDBJ databases">
        <authorList>
            <person name="Ploux O."/>
        </authorList>
    </citation>
    <scope>NUCLEOTIDE SEQUENCE [LARGE SCALE GENOMIC DNA]</scope>
    <source>
        <strain evidence="2 3">UAMH 11012</strain>
    </source>
</reference>
<protein>
    <submittedName>
        <fullName evidence="2">Uncharacterized protein</fullName>
    </submittedName>
</protein>
<organism evidence="2 3">
    <name type="scientific">Phialocephala subalpina</name>
    <dbReference type="NCBI Taxonomy" id="576137"/>
    <lineage>
        <taxon>Eukaryota</taxon>
        <taxon>Fungi</taxon>
        <taxon>Dikarya</taxon>
        <taxon>Ascomycota</taxon>
        <taxon>Pezizomycotina</taxon>
        <taxon>Leotiomycetes</taxon>
        <taxon>Helotiales</taxon>
        <taxon>Mollisiaceae</taxon>
        <taxon>Phialocephala</taxon>
        <taxon>Phialocephala fortinii species complex</taxon>
    </lineage>
</organism>
<dbReference type="EMBL" id="FJOG01000021">
    <property type="protein sequence ID" value="CZR62668.1"/>
    <property type="molecule type" value="Genomic_DNA"/>
</dbReference>
<keyword evidence="3" id="KW-1185">Reference proteome</keyword>
<evidence type="ECO:0000256" key="1">
    <source>
        <dbReference type="SAM" id="MobiDB-lite"/>
    </source>
</evidence>
<feature type="region of interest" description="Disordered" evidence="1">
    <location>
        <begin position="1"/>
        <end position="44"/>
    </location>
</feature>
<sequence>MSSSKFDMIAKDDESSEPADTASLATSSPKCTAATLSVSPEVQKSTYQTPDERLAAMPSHPALSATGTTLSTTLDFTPPSSYYLSPAFADWRTSLLTTLPQYLTLSSKLHITLIYPSYRTQSLSLKLTQREVVKSAVGIIRQWPVKGIKGIEVVFMSPVTDWSQVQALVPFYGLKFRGWVCRIREGEKAARRLVSGGEWDTKLRGQYRKEMGGS</sequence>
<dbReference type="AlphaFoldDB" id="A0A1L7XCC2"/>
<feature type="compositionally biased region" description="Polar residues" evidence="1">
    <location>
        <begin position="23"/>
        <end position="44"/>
    </location>
</feature>
<gene>
    <name evidence="2" type="ORF">PAC_12565</name>
</gene>
<dbReference type="OrthoDB" id="3550535at2759"/>
<name>A0A1L7XCC2_9HELO</name>
<evidence type="ECO:0000313" key="2">
    <source>
        <dbReference type="EMBL" id="CZR62668.1"/>
    </source>
</evidence>
<evidence type="ECO:0000313" key="3">
    <source>
        <dbReference type="Proteomes" id="UP000184330"/>
    </source>
</evidence>